<dbReference type="PANTHER" id="PTHR22891">
    <property type="entry name" value="EUKARYOTIC TRANSLATION INITIATION FACTOR 2C"/>
    <property type="match status" value="1"/>
</dbReference>
<evidence type="ECO:0000313" key="3">
    <source>
        <dbReference type="Proteomes" id="UP001160390"/>
    </source>
</evidence>
<organism evidence="2 3">
    <name type="scientific">Clonostachys chloroleuca</name>
    <dbReference type="NCBI Taxonomy" id="1926264"/>
    <lineage>
        <taxon>Eukaryota</taxon>
        <taxon>Fungi</taxon>
        <taxon>Dikarya</taxon>
        <taxon>Ascomycota</taxon>
        <taxon>Pezizomycotina</taxon>
        <taxon>Sordariomycetes</taxon>
        <taxon>Hypocreomycetidae</taxon>
        <taxon>Hypocreales</taxon>
        <taxon>Bionectriaceae</taxon>
        <taxon>Clonostachys</taxon>
    </lineage>
</organism>
<dbReference type="Pfam" id="PF02171">
    <property type="entry name" value="Piwi"/>
    <property type="match status" value="1"/>
</dbReference>
<dbReference type="InterPro" id="IPR012337">
    <property type="entry name" value="RNaseH-like_sf"/>
</dbReference>
<accession>A0AA35M3P2</accession>
<proteinExistence type="predicted"/>
<dbReference type="InterPro" id="IPR036397">
    <property type="entry name" value="RNaseH_sf"/>
</dbReference>
<dbReference type="PROSITE" id="PS50822">
    <property type="entry name" value="PIWI"/>
    <property type="match status" value="1"/>
</dbReference>
<dbReference type="Proteomes" id="UP001160390">
    <property type="component" value="Unassembled WGS sequence"/>
</dbReference>
<reference evidence="2" key="1">
    <citation type="submission" date="2023-01" db="EMBL/GenBank/DDBJ databases">
        <authorList>
            <person name="Piombo E."/>
        </authorList>
    </citation>
    <scope>NUCLEOTIDE SEQUENCE</scope>
</reference>
<dbReference type="EMBL" id="CABFNP030000941">
    <property type="protein sequence ID" value="CAI6089166.1"/>
    <property type="molecule type" value="Genomic_DNA"/>
</dbReference>
<evidence type="ECO:0000313" key="2">
    <source>
        <dbReference type="EMBL" id="CAI6089166.1"/>
    </source>
</evidence>
<dbReference type="GO" id="GO:0003676">
    <property type="term" value="F:nucleic acid binding"/>
    <property type="evidence" value="ECO:0007669"/>
    <property type="project" value="InterPro"/>
</dbReference>
<dbReference type="AlphaFoldDB" id="A0AA35M3P2"/>
<name>A0AA35M3P2_9HYPO</name>
<feature type="domain" description="Piwi" evidence="1">
    <location>
        <begin position="266"/>
        <end position="414"/>
    </location>
</feature>
<dbReference type="SUPFAM" id="SSF53098">
    <property type="entry name" value="Ribonuclease H-like"/>
    <property type="match status" value="1"/>
</dbReference>
<comment type="caution">
    <text evidence="2">The sequence shown here is derived from an EMBL/GenBank/DDBJ whole genome shotgun (WGS) entry which is preliminary data.</text>
</comment>
<dbReference type="SMART" id="SM00950">
    <property type="entry name" value="Piwi"/>
    <property type="match status" value="1"/>
</dbReference>
<dbReference type="InterPro" id="IPR003165">
    <property type="entry name" value="Piwi"/>
</dbReference>
<protein>
    <recommendedName>
        <fullName evidence="1">Piwi domain-containing protein</fullName>
    </recommendedName>
</protein>
<keyword evidence="3" id="KW-1185">Reference proteome</keyword>
<evidence type="ECO:0000259" key="1">
    <source>
        <dbReference type="PROSITE" id="PS50822"/>
    </source>
</evidence>
<sequence>MHKYYADHQRSKYKLNYFLKKLKVKPTHLPERRNKKGEIVRKTKTIFGLANTNDGHNLQHPSRVREFGAGPKDVEFWLDGGAEGQPASIPGAGSQEGGRVLNEPKIFYKDKRSASVRSGSWNMVNANFNTAGTLKNWSTLLLSMPGRRDAFDQAGLIAMLNKFRDALHKTGVVTNPPAPGRRLVLRDQDDPELDECFKLAAKPSDLLFIILPDTTPLYNRIKYYVLRVQAGARQEMVTDLSDMLKSRLQLWKTKGNHQSLPQNILLRKACTEMYPASDQKRGLPHFTIVIVGKRHHTRFYPTQEANADRTGNPKPGTIVDRVITEARNWDYFLQAHAALQGTARPGHYVVVLDEIFRARHAETLPPGFDNIADVLEDFTRSLCYVYGRTTKAVSLCTPAYYADIVCERARCYLSDVFDTPTQSVEPSLAGSHIGDVQIENKDVRIHDKLKNTMSYI</sequence>
<dbReference type="Gene3D" id="3.40.50.2300">
    <property type="match status" value="1"/>
</dbReference>
<dbReference type="Gene3D" id="3.30.420.10">
    <property type="entry name" value="Ribonuclease H-like superfamily/Ribonuclease H"/>
    <property type="match status" value="1"/>
</dbReference>
<gene>
    <name evidence="2" type="ORF">CCHLO57077_00019546</name>
</gene>